<evidence type="ECO:0000259" key="9">
    <source>
        <dbReference type="Pfam" id="PF17763"/>
    </source>
</evidence>
<dbReference type="Pfam" id="PF17763">
    <property type="entry name" value="Asparaginase_C"/>
    <property type="match status" value="1"/>
</dbReference>
<evidence type="ECO:0000256" key="7">
    <source>
        <dbReference type="PROSITE-ProRule" id="PRU10100"/>
    </source>
</evidence>
<dbReference type="SMART" id="SM00870">
    <property type="entry name" value="Asparaginase"/>
    <property type="match status" value="1"/>
</dbReference>
<name>A0A377GXU7_9FUSO</name>
<dbReference type="PROSITE" id="PS51732">
    <property type="entry name" value="ASN_GLN_ASE_3"/>
    <property type="match status" value="1"/>
</dbReference>
<dbReference type="AlphaFoldDB" id="A0A377GXU7"/>
<dbReference type="CDD" id="cd08963">
    <property type="entry name" value="L-asparaginase_I"/>
    <property type="match status" value="1"/>
</dbReference>
<evidence type="ECO:0000256" key="4">
    <source>
        <dbReference type="PIRSR" id="PIRSR001220-1"/>
    </source>
</evidence>
<dbReference type="InterPro" id="IPR020827">
    <property type="entry name" value="Asparaginase/glutaminase_AS1"/>
</dbReference>
<dbReference type="FunFam" id="3.40.50.40:FF:000001">
    <property type="entry name" value="L-asparaginase 1"/>
    <property type="match status" value="1"/>
</dbReference>
<dbReference type="SUPFAM" id="SSF53774">
    <property type="entry name" value="Glutaminase/Asparaginase"/>
    <property type="match status" value="1"/>
</dbReference>
<dbReference type="InterPro" id="IPR027475">
    <property type="entry name" value="Asparaginase/glutaminase_AS2"/>
</dbReference>
<evidence type="ECO:0000256" key="5">
    <source>
        <dbReference type="PIRSR" id="PIRSR001220-2"/>
    </source>
</evidence>
<dbReference type="PROSITE" id="PS00144">
    <property type="entry name" value="ASN_GLN_ASE_1"/>
    <property type="match status" value="1"/>
</dbReference>
<evidence type="ECO:0000256" key="2">
    <source>
        <dbReference type="ARBA" id="ARBA00012920"/>
    </source>
</evidence>
<dbReference type="PRINTS" id="PR00139">
    <property type="entry name" value="ASNGLNASE"/>
</dbReference>
<dbReference type="PANTHER" id="PTHR11707:SF28">
    <property type="entry name" value="60 KDA LYSOPHOSPHOLIPASE"/>
    <property type="match status" value="1"/>
</dbReference>
<feature type="domain" description="Asparaginase/glutaminase C-terminal" evidence="9">
    <location>
        <begin position="217"/>
        <end position="332"/>
    </location>
</feature>
<evidence type="ECO:0000256" key="1">
    <source>
        <dbReference type="ARBA" id="ARBA00010518"/>
    </source>
</evidence>
<dbReference type="PIRSF" id="PIRSF001220">
    <property type="entry name" value="L-ASNase_gatD"/>
    <property type="match status" value="1"/>
</dbReference>
<protein>
    <recommendedName>
        <fullName evidence="2">asparaginase</fullName>
        <ecNumber evidence="2">3.5.1.1</ecNumber>
    </recommendedName>
</protein>
<dbReference type="InterPro" id="IPR037152">
    <property type="entry name" value="L-asparaginase_N_sf"/>
</dbReference>
<dbReference type="GO" id="GO:0009066">
    <property type="term" value="P:aspartate family amino acid metabolic process"/>
    <property type="evidence" value="ECO:0007669"/>
    <property type="project" value="UniProtKB-ARBA"/>
</dbReference>
<dbReference type="Gene3D" id="3.40.50.40">
    <property type="match status" value="1"/>
</dbReference>
<dbReference type="InterPro" id="IPR027473">
    <property type="entry name" value="L-asparaginase_C"/>
</dbReference>
<keyword evidence="11" id="KW-1185">Reference proteome</keyword>
<sequence length="472" mass="53369">MLDKVMIINTGGTIGMVHSDKNDPNSPLRPANDWNEITKEHPILEKYSTNYYQFTPLIDSSDMSPEIWKDIARFISKNYDKYRGFVILHGTDTMAFTASALSFMLKNLNKPVILTGSQVPLQFPRSDALQNLITAIHIAGNELYGVKLIPEVCIFFRDSLLRGNRSRKIDATNYFGFSSPNYPAIAEVGADIRVIKDRILPTKKDKFYADITIDSEVIILELFPGLNPSYLKSIFEANSIKGVILKTFGNGNAPTNQEFLDVLKYIASKGIIIVDITQCTRGFVKMGLYEASAKLTDVGVISGADLTPEAAVTKLMYLLGKRLSTDKIKKLMQIDMCGEQTISQYNFLTTDFKDLHSANFEYNLDIPPTLKKEDLIEAVVRIKNIRNREKREEPLYISISIEGENSISTEQLKINNIIHANLPNEKKNFHAIFNHTIKSIIDKNNILKIKINSNMKISIESVKFSIFSEYLR</sequence>
<feature type="active site" description="O-isoaspartyl threonine intermediate" evidence="4">
    <location>
        <position position="13"/>
    </location>
</feature>
<dbReference type="EC" id="3.5.1.1" evidence="2"/>
<dbReference type="InterPro" id="IPR036152">
    <property type="entry name" value="Asp/glu_Ase-like_sf"/>
</dbReference>
<dbReference type="PIRSF" id="PIRSF500176">
    <property type="entry name" value="L_ASNase"/>
    <property type="match status" value="1"/>
</dbReference>
<dbReference type="InterPro" id="IPR041725">
    <property type="entry name" value="L-asparaginase_I"/>
</dbReference>
<feature type="domain" description="L-asparaginase N-terminal" evidence="8">
    <location>
        <begin position="4"/>
        <end position="197"/>
    </location>
</feature>
<feature type="active site" evidence="6">
    <location>
        <position position="13"/>
    </location>
</feature>
<evidence type="ECO:0000259" key="8">
    <source>
        <dbReference type="Pfam" id="PF00710"/>
    </source>
</evidence>
<dbReference type="InterPro" id="IPR040919">
    <property type="entry name" value="Asparaginase_C"/>
</dbReference>
<dbReference type="OrthoDB" id="9788068at2"/>
<evidence type="ECO:0000256" key="6">
    <source>
        <dbReference type="PROSITE-ProRule" id="PRU10099"/>
    </source>
</evidence>
<dbReference type="PROSITE" id="PS00917">
    <property type="entry name" value="ASN_GLN_ASE_2"/>
    <property type="match status" value="1"/>
</dbReference>
<evidence type="ECO:0000313" key="11">
    <source>
        <dbReference type="Proteomes" id="UP000255328"/>
    </source>
</evidence>
<dbReference type="Pfam" id="PF00710">
    <property type="entry name" value="Asparaginase"/>
    <property type="match status" value="1"/>
</dbReference>
<dbReference type="Proteomes" id="UP000255328">
    <property type="component" value="Unassembled WGS sequence"/>
</dbReference>
<feature type="binding site" evidence="5">
    <location>
        <position position="60"/>
    </location>
    <ligand>
        <name>substrate</name>
    </ligand>
</feature>
<dbReference type="Gene3D" id="3.40.50.1170">
    <property type="entry name" value="L-asparaginase, N-terminal domain"/>
    <property type="match status" value="1"/>
</dbReference>
<dbReference type="FunFam" id="3.40.50.1170:FF:000001">
    <property type="entry name" value="L-asparaginase 2"/>
    <property type="match status" value="1"/>
</dbReference>
<feature type="binding site" evidence="5">
    <location>
        <begin position="91"/>
        <end position="92"/>
    </location>
    <ligand>
        <name>substrate</name>
    </ligand>
</feature>
<dbReference type="InterPro" id="IPR027474">
    <property type="entry name" value="L-asparaginase_N"/>
</dbReference>
<keyword evidence="3 10" id="KW-0378">Hydrolase</keyword>
<accession>A0A377GXU7</accession>
<feature type="active site" evidence="7">
    <location>
        <position position="91"/>
    </location>
</feature>
<dbReference type="GO" id="GO:0004067">
    <property type="term" value="F:asparaginase activity"/>
    <property type="evidence" value="ECO:0007669"/>
    <property type="project" value="UniProtKB-UniRule"/>
</dbReference>
<organism evidence="10 11">
    <name type="scientific">Fusobacterium necrogenes</name>
    <dbReference type="NCBI Taxonomy" id="858"/>
    <lineage>
        <taxon>Bacteria</taxon>
        <taxon>Fusobacteriati</taxon>
        <taxon>Fusobacteriota</taxon>
        <taxon>Fusobacteriia</taxon>
        <taxon>Fusobacteriales</taxon>
        <taxon>Fusobacteriaceae</taxon>
        <taxon>Fusobacterium</taxon>
    </lineage>
</organism>
<dbReference type="NCBIfam" id="TIGR00519">
    <property type="entry name" value="asnASE_I"/>
    <property type="match status" value="1"/>
</dbReference>
<evidence type="ECO:0000256" key="3">
    <source>
        <dbReference type="ARBA" id="ARBA00022801"/>
    </source>
</evidence>
<dbReference type="PANTHER" id="PTHR11707">
    <property type="entry name" value="L-ASPARAGINASE"/>
    <property type="match status" value="1"/>
</dbReference>
<reference evidence="10 11" key="1">
    <citation type="submission" date="2018-06" db="EMBL/GenBank/DDBJ databases">
        <authorList>
            <consortium name="Pathogen Informatics"/>
            <person name="Doyle S."/>
        </authorList>
    </citation>
    <scope>NUCLEOTIDE SEQUENCE [LARGE SCALE GENOMIC DNA]</scope>
    <source>
        <strain evidence="10 11">NCTC10723</strain>
    </source>
</reference>
<evidence type="ECO:0000313" key="10">
    <source>
        <dbReference type="EMBL" id="STO31592.1"/>
    </source>
</evidence>
<dbReference type="SFLD" id="SFLDS00057">
    <property type="entry name" value="Glutaminase/Asparaginase"/>
    <property type="match status" value="1"/>
</dbReference>
<proteinExistence type="inferred from homology"/>
<dbReference type="InterPro" id="IPR006033">
    <property type="entry name" value="AsnA_fam"/>
</dbReference>
<dbReference type="InterPro" id="IPR006034">
    <property type="entry name" value="Asparaginase/glutaminase-like"/>
</dbReference>
<gene>
    <name evidence="10" type="primary">ansA</name>
    <name evidence="10" type="ORF">NCTC10723_01046</name>
</gene>
<dbReference type="EMBL" id="UGGU01000003">
    <property type="protein sequence ID" value="STO31592.1"/>
    <property type="molecule type" value="Genomic_DNA"/>
</dbReference>
<comment type="similarity">
    <text evidence="1">Belongs to the asparaginase 1 family.</text>
</comment>